<dbReference type="Proteomes" id="UP000182375">
    <property type="component" value="Unassembled WGS sequence"/>
</dbReference>
<dbReference type="Gene3D" id="3.40.720.10">
    <property type="entry name" value="Alkaline Phosphatase, subunit A"/>
    <property type="match status" value="2"/>
</dbReference>
<protein>
    <recommendedName>
        <fullName evidence="3">phospholipase C</fullName>
        <ecNumber evidence="3">3.1.4.3</ecNumber>
    </recommendedName>
</protein>
<dbReference type="GeneID" id="95515455"/>
<evidence type="ECO:0000313" key="10">
    <source>
        <dbReference type="EMBL" id="SED94841.1"/>
    </source>
</evidence>
<dbReference type="Pfam" id="PF05506">
    <property type="entry name" value="PLipase_C_C"/>
    <property type="match status" value="2"/>
</dbReference>
<dbReference type="PANTHER" id="PTHR31956:SF1">
    <property type="entry name" value="NON-SPECIFIC PHOSPHOLIPASE C1"/>
    <property type="match status" value="1"/>
</dbReference>
<feature type="domain" description="Bacterial phospholipase C C-terminal" evidence="9">
    <location>
        <begin position="495"/>
        <end position="581"/>
    </location>
</feature>
<evidence type="ECO:0000256" key="5">
    <source>
        <dbReference type="ARBA" id="ARBA00022801"/>
    </source>
</evidence>
<proteinExistence type="inferred from homology"/>
<dbReference type="CDD" id="cd16014">
    <property type="entry name" value="PLC"/>
    <property type="match status" value="1"/>
</dbReference>
<organism evidence="10 11">
    <name type="scientific">Streptomyces misionensis</name>
    <dbReference type="NCBI Taxonomy" id="67331"/>
    <lineage>
        <taxon>Bacteria</taxon>
        <taxon>Bacillati</taxon>
        <taxon>Actinomycetota</taxon>
        <taxon>Actinomycetes</taxon>
        <taxon>Kitasatosporales</taxon>
        <taxon>Streptomycetaceae</taxon>
        <taxon>Streptomyces</taxon>
    </lineage>
</organism>
<name>A0A1H5EUQ6_9ACTN</name>
<evidence type="ECO:0000259" key="9">
    <source>
        <dbReference type="Pfam" id="PF05506"/>
    </source>
</evidence>
<dbReference type="InterPro" id="IPR017850">
    <property type="entry name" value="Alkaline_phosphatase_core_sf"/>
</dbReference>
<dbReference type="PROSITE" id="PS51318">
    <property type="entry name" value="TAT"/>
    <property type="match status" value="1"/>
</dbReference>
<evidence type="ECO:0000256" key="1">
    <source>
        <dbReference type="ARBA" id="ARBA00004191"/>
    </source>
</evidence>
<evidence type="ECO:0000256" key="8">
    <source>
        <dbReference type="SAM" id="MobiDB-lite"/>
    </source>
</evidence>
<dbReference type="AlphaFoldDB" id="A0A1H5EUQ6"/>
<evidence type="ECO:0000256" key="2">
    <source>
        <dbReference type="ARBA" id="ARBA00009717"/>
    </source>
</evidence>
<evidence type="ECO:0000313" key="11">
    <source>
        <dbReference type="Proteomes" id="UP000182375"/>
    </source>
</evidence>
<dbReference type="NCBIfam" id="TIGR03396">
    <property type="entry name" value="PC_PLC"/>
    <property type="match status" value="1"/>
</dbReference>
<evidence type="ECO:0000256" key="7">
    <source>
        <dbReference type="ARBA" id="ARBA00048421"/>
    </source>
</evidence>
<comment type="subcellular location">
    <subcellularLocation>
        <location evidence="1">Secreted</location>
        <location evidence="1">Cell wall</location>
    </subcellularLocation>
</comment>
<comment type="catalytic activity">
    <reaction evidence="7">
        <text>a 1,2-diacyl-sn-glycero-3-phosphocholine + H2O = phosphocholine + a 1,2-diacyl-sn-glycerol + H(+)</text>
        <dbReference type="Rhea" id="RHEA:10604"/>
        <dbReference type="ChEBI" id="CHEBI:15377"/>
        <dbReference type="ChEBI" id="CHEBI:15378"/>
        <dbReference type="ChEBI" id="CHEBI:17815"/>
        <dbReference type="ChEBI" id="CHEBI:57643"/>
        <dbReference type="ChEBI" id="CHEBI:295975"/>
        <dbReference type="EC" id="3.1.4.3"/>
    </reaction>
    <physiologicalReaction direction="left-to-right" evidence="7">
        <dbReference type="Rhea" id="RHEA:10605"/>
    </physiologicalReaction>
</comment>
<comment type="similarity">
    <text evidence="2">Belongs to the bacterial phospholipase C family.</text>
</comment>
<evidence type="ECO:0000256" key="4">
    <source>
        <dbReference type="ARBA" id="ARBA00022512"/>
    </source>
</evidence>
<sequence>MPQVNRRRFLQIAGATTAFTALSSSIQRAAALPAHHRTGSLEDVEHIVVLMQENRSFDHYFGSLRGVRGFGDPRAVSQQGRSVWQQSDGAKDVLPFHPDADDLGLAFLQDLPHGWPDTHAAFNGGKYDKWVPAKGTTTMAHLTREDIPFHYALADAFTVCDAYHCSFMGSTDPNRYYMWTGHVGNDGQGGGPVLGNDEKGYGWTTYPERLEKAGISWKIYQDIGDGLDANGGWGWIEDAYRGNYGDNSLLYFDQYRDARPGDPLYDKARTGTDARQGEGFFDRLRADVRADRLPQVSWIVAPEAFTEHPNWPANYGAWYVSQVLDALTSNPEVWGKTALFLTYDENDGFFDHVLPPFPAASGAQGKSTVDTSLDVYQGGAGYAAGPYGLGQRVPMIVVSPWSKGGYVCSETFDHTSIIRFIERRFGVREPNISPWRRAVCGDLTSAFDFSRKDAGAVRLPSTAGYRPPDADRHPDYVPKPPANPSLPRQERGSRPTRPLKYAPVVDGSADTGAGTFTLTFASGAHAGAVFLVTSGNRGDGPWTYTTEAGKTLSDTWHSAYSGGVYDLAVHGPNGFLRVFKGGNRSAGPEVTARYTGERVELVLTNQGSGAARLRIADGYGGAPAAVTVRPGATVRHTVDLTRGHRWYDLTVTSADDPAFVRGFAGHVENGRPGVSDPAIATG</sequence>
<gene>
    <name evidence="10" type="ORF">SAMN04490357_6413</name>
</gene>
<dbReference type="GO" id="GO:0016042">
    <property type="term" value="P:lipid catabolic process"/>
    <property type="evidence" value="ECO:0007669"/>
    <property type="project" value="InterPro"/>
</dbReference>
<dbReference type="InterPro" id="IPR017767">
    <property type="entry name" value="PC-PLC"/>
</dbReference>
<accession>A0A1H5EUQ6</accession>
<keyword evidence="5" id="KW-0378">Hydrolase</keyword>
<keyword evidence="6" id="KW-0843">Virulence</keyword>
<dbReference type="InterPro" id="IPR006311">
    <property type="entry name" value="TAT_signal"/>
</dbReference>
<evidence type="ECO:0000256" key="6">
    <source>
        <dbReference type="ARBA" id="ARBA00023026"/>
    </source>
</evidence>
<keyword evidence="4" id="KW-0134">Cell wall</keyword>
<evidence type="ECO:0000256" key="3">
    <source>
        <dbReference type="ARBA" id="ARBA00012018"/>
    </source>
</evidence>
<reference evidence="10 11" key="1">
    <citation type="submission" date="2016-10" db="EMBL/GenBank/DDBJ databases">
        <authorList>
            <person name="de Groot N.N."/>
        </authorList>
    </citation>
    <scope>NUCLEOTIDE SEQUENCE [LARGE SCALE GENOMIC DNA]</scope>
    <source>
        <strain evidence="10 11">DSM 40306</strain>
    </source>
</reference>
<dbReference type="PANTHER" id="PTHR31956">
    <property type="entry name" value="NON-SPECIFIC PHOSPHOLIPASE C4-RELATED"/>
    <property type="match status" value="1"/>
</dbReference>
<feature type="domain" description="Bacterial phospholipase C C-terminal" evidence="9">
    <location>
        <begin position="589"/>
        <end position="666"/>
    </location>
</feature>
<feature type="region of interest" description="Disordered" evidence="8">
    <location>
        <begin position="459"/>
        <end position="505"/>
    </location>
</feature>
<dbReference type="InterPro" id="IPR007312">
    <property type="entry name" value="Phosphoesterase"/>
</dbReference>
<dbReference type="GO" id="GO:0034480">
    <property type="term" value="F:phosphatidylcholine phospholipase C activity"/>
    <property type="evidence" value="ECO:0007669"/>
    <property type="project" value="UniProtKB-EC"/>
</dbReference>
<dbReference type="RefSeq" id="WP_074994433.1">
    <property type="nucleotide sequence ID" value="NZ_FNTD01000004.1"/>
</dbReference>
<dbReference type="SUPFAM" id="SSF53649">
    <property type="entry name" value="Alkaline phosphatase-like"/>
    <property type="match status" value="1"/>
</dbReference>
<dbReference type="EMBL" id="FNTD01000004">
    <property type="protein sequence ID" value="SED94841.1"/>
    <property type="molecule type" value="Genomic_DNA"/>
</dbReference>
<dbReference type="Pfam" id="PF04185">
    <property type="entry name" value="Phosphoesterase"/>
    <property type="match status" value="1"/>
</dbReference>
<dbReference type="STRING" id="67331.SAMN04490357_6413"/>
<dbReference type="EC" id="3.1.4.3" evidence="3"/>
<dbReference type="InterPro" id="IPR008475">
    <property type="entry name" value="PLipase_C_C"/>
</dbReference>
<keyword evidence="4" id="KW-0964">Secreted</keyword>